<keyword evidence="4" id="KW-0808">Transferase</keyword>
<keyword evidence="5" id="KW-0732">Signal</keyword>
<dbReference type="EMBL" id="JACAZI010000030">
    <property type="protein sequence ID" value="KAF7333194.1"/>
    <property type="molecule type" value="Genomic_DNA"/>
</dbReference>
<dbReference type="Pfam" id="PF02816">
    <property type="entry name" value="Alpha_kinase"/>
    <property type="match status" value="1"/>
</dbReference>
<dbReference type="Gene3D" id="3.40.50.410">
    <property type="entry name" value="von Willebrand factor, type A domain"/>
    <property type="match status" value="1"/>
</dbReference>
<organism evidence="10 11">
    <name type="scientific">Mycena venus</name>
    <dbReference type="NCBI Taxonomy" id="2733690"/>
    <lineage>
        <taxon>Eukaryota</taxon>
        <taxon>Fungi</taxon>
        <taxon>Dikarya</taxon>
        <taxon>Basidiomycota</taxon>
        <taxon>Agaricomycotina</taxon>
        <taxon>Agaricomycetes</taxon>
        <taxon>Agaricomycetidae</taxon>
        <taxon>Agaricales</taxon>
        <taxon>Marasmiineae</taxon>
        <taxon>Mycenaceae</taxon>
        <taxon>Mycena</taxon>
    </lineage>
</organism>
<evidence type="ECO:0000256" key="1">
    <source>
        <dbReference type="ARBA" id="ARBA00004613"/>
    </source>
</evidence>
<dbReference type="OrthoDB" id="2923034at2759"/>
<dbReference type="PANTHER" id="PTHR47763">
    <property type="entry name" value="ALPHA-PROTEIN KINASE VWKA"/>
    <property type="match status" value="1"/>
</dbReference>
<feature type="domain" description="Alpha-type protein kinase" evidence="9">
    <location>
        <begin position="593"/>
        <end position="807"/>
    </location>
</feature>
<proteinExistence type="predicted"/>
<evidence type="ECO:0000256" key="4">
    <source>
        <dbReference type="ARBA" id="ARBA00022679"/>
    </source>
</evidence>
<comment type="caution">
    <text evidence="10">The sequence shown here is derived from an EMBL/GenBank/DDBJ whole genome shotgun (WGS) entry which is preliminary data.</text>
</comment>
<feature type="compositionally biased region" description="Low complexity" evidence="7">
    <location>
        <begin position="138"/>
        <end position="148"/>
    </location>
</feature>
<evidence type="ECO:0000313" key="10">
    <source>
        <dbReference type="EMBL" id="KAF7333194.1"/>
    </source>
</evidence>
<keyword evidence="11" id="KW-1185">Reference proteome</keyword>
<dbReference type="CDD" id="cd00198">
    <property type="entry name" value="vWFA"/>
    <property type="match status" value="1"/>
</dbReference>
<dbReference type="CDD" id="cd04515">
    <property type="entry name" value="Alpha_kinase"/>
    <property type="match status" value="1"/>
</dbReference>
<feature type="region of interest" description="Disordered" evidence="7">
    <location>
        <begin position="170"/>
        <end position="193"/>
    </location>
</feature>
<feature type="region of interest" description="Disordered" evidence="7">
    <location>
        <begin position="397"/>
        <end position="417"/>
    </location>
</feature>
<dbReference type="SMART" id="SM00811">
    <property type="entry name" value="Alpha_kinase"/>
    <property type="match status" value="1"/>
</dbReference>
<feature type="compositionally biased region" description="Polar residues" evidence="7">
    <location>
        <begin position="97"/>
        <end position="120"/>
    </location>
</feature>
<dbReference type="SUPFAM" id="SSF53300">
    <property type="entry name" value="vWA-like"/>
    <property type="match status" value="1"/>
</dbReference>
<feature type="compositionally biased region" description="Low complexity" evidence="7">
    <location>
        <begin position="1"/>
        <end position="19"/>
    </location>
</feature>
<comment type="subcellular location">
    <subcellularLocation>
        <location evidence="1">Secreted</location>
    </subcellularLocation>
</comment>
<feature type="compositionally biased region" description="Low complexity" evidence="7">
    <location>
        <begin position="80"/>
        <end position="96"/>
    </location>
</feature>
<feature type="region of interest" description="Disordered" evidence="7">
    <location>
        <begin position="80"/>
        <end position="153"/>
    </location>
</feature>
<dbReference type="Proteomes" id="UP000620124">
    <property type="component" value="Unassembled WGS sequence"/>
</dbReference>
<protein>
    <submittedName>
        <fullName evidence="10">Kinase-like protein</fullName>
    </submittedName>
</protein>
<dbReference type="Gene3D" id="3.20.200.10">
    <property type="entry name" value="MHCK/EF2 kinase"/>
    <property type="match status" value="1"/>
</dbReference>
<dbReference type="PROSITE" id="PS51158">
    <property type="entry name" value="ALPHA_KINASE"/>
    <property type="match status" value="1"/>
</dbReference>
<evidence type="ECO:0000256" key="2">
    <source>
        <dbReference type="ARBA" id="ARBA00022525"/>
    </source>
</evidence>
<keyword evidence="6 10" id="KW-0418">Kinase</keyword>
<evidence type="ECO:0000256" key="6">
    <source>
        <dbReference type="ARBA" id="ARBA00022777"/>
    </source>
</evidence>
<dbReference type="PROSITE" id="PS50234">
    <property type="entry name" value="VWFA"/>
    <property type="match status" value="1"/>
</dbReference>
<dbReference type="InterPro" id="IPR052969">
    <property type="entry name" value="Thr-specific_kinase-like"/>
</dbReference>
<feature type="compositionally biased region" description="Low complexity" evidence="7">
    <location>
        <begin position="36"/>
        <end position="53"/>
    </location>
</feature>
<evidence type="ECO:0000256" key="5">
    <source>
        <dbReference type="ARBA" id="ARBA00022729"/>
    </source>
</evidence>
<name>A0A8H6X2S0_9AGAR</name>
<evidence type="ECO:0000256" key="7">
    <source>
        <dbReference type="SAM" id="MobiDB-lite"/>
    </source>
</evidence>
<evidence type="ECO:0000259" key="8">
    <source>
        <dbReference type="PROSITE" id="PS50234"/>
    </source>
</evidence>
<keyword evidence="2" id="KW-0964">Secreted</keyword>
<dbReference type="SUPFAM" id="SSF56112">
    <property type="entry name" value="Protein kinase-like (PK-like)"/>
    <property type="match status" value="1"/>
</dbReference>
<dbReference type="InterPro" id="IPR004166">
    <property type="entry name" value="a-kinase_dom"/>
</dbReference>
<dbReference type="InterPro" id="IPR002035">
    <property type="entry name" value="VWF_A"/>
</dbReference>
<feature type="domain" description="VWFA" evidence="8">
    <location>
        <begin position="282"/>
        <end position="499"/>
    </location>
</feature>
<keyword evidence="3" id="KW-0723">Serine/threonine-protein kinase</keyword>
<feature type="compositionally biased region" description="Low complexity" evidence="7">
    <location>
        <begin position="181"/>
        <end position="190"/>
    </location>
</feature>
<dbReference type="InterPro" id="IPR056861">
    <property type="entry name" value="HMCN1-like_VWA"/>
</dbReference>
<evidence type="ECO:0000256" key="3">
    <source>
        <dbReference type="ARBA" id="ARBA00022527"/>
    </source>
</evidence>
<reference evidence="10" key="1">
    <citation type="submission" date="2020-05" db="EMBL/GenBank/DDBJ databases">
        <title>Mycena genomes resolve the evolution of fungal bioluminescence.</title>
        <authorList>
            <person name="Tsai I.J."/>
        </authorList>
    </citation>
    <scope>NUCLEOTIDE SEQUENCE</scope>
    <source>
        <strain evidence="10">CCC161011</strain>
    </source>
</reference>
<feature type="region of interest" description="Disordered" evidence="7">
    <location>
        <begin position="1"/>
        <end position="66"/>
    </location>
</feature>
<dbReference type="PANTHER" id="PTHR47763:SF4">
    <property type="entry name" value="ALPHA-PROTEIN KINASE VWKA"/>
    <property type="match status" value="1"/>
</dbReference>
<dbReference type="GO" id="GO:0005524">
    <property type="term" value="F:ATP binding"/>
    <property type="evidence" value="ECO:0007669"/>
    <property type="project" value="InterPro"/>
</dbReference>
<gene>
    <name evidence="10" type="ORF">MVEN_02385200</name>
</gene>
<dbReference type="Gene3D" id="3.30.200.20">
    <property type="entry name" value="Phosphorylase Kinase, domain 1"/>
    <property type="match status" value="1"/>
</dbReference>
<dbReference type="Pfam" id="PF25106">
    <property type="entry name" value="VWA_4"/>
    <property type="match status" value="1"/>
</dbReference>
<dbReference type="AlphaFoldDB" id="A0A8H6X2S0"/>
<sequence>MASPSSSPSSPSSVSMSRSRSSRDDIRLVADTMLHSSLSHNPSSAASSVSGTSTQPNSMSRSRSWRDNIRLVADTMLRSSLSPNPSSAASSISSISTLPGTPESATLSLPVSSHGSSIARNSEARIDTPAASMHLQRSRSSTATTTSGTRERLRAVEVERDELRRAVDGGTPAASMHLQRSRSSTAATTSRTRERLRAVEVERDELQRAVDGERAKASEMRRLAAEEHAIAERLKREGGASELSSTEARLRALELHRDLLAPSAQLMRRSSAGLFKATYSTDLLFLIDTTGSMGGSIDAAKEQVKSIVNDIKLAFLNEADVRIAVVGYKDHADSPNIQFLDFTESAERVRSFLTELTAIGGGDAPEDVLGGLRQALNATWKHQTRCIIHIADAPPHGRTLNDTSNGDDYPNPGSEPHGLTHEPLLTQMVGLHINYALLRINGSTDRMAFTFLKAYATASPDCKLHQSNSYYSEANTMTAIRGGGLANYNAKAGLFFEELELGTSYSALQHLVVKSVTTSASRTAVRATMSMARTRRAGTDKKLDLAAIEEDDDDVPLEAVPPQWDTPGWLNETLMVEGFSLDVVVHGPSTLNDMMAHDDNIKMSITELTIHKRSRPFAQGTLRVASYARTAASTNLFVVKSSKLAGKKLAHLAEDMRCQALCKAFALEFNALSGEAHSIDFIVTTCLKGKAGAISGADECMSLEPFIDGTYVKYNNNCGYVNEYIPDDHFNQAAQAFSHFTFERSRGCFLVSDLQGVGHVLTDPAIHTSDPERFKLADTNLGQEGFKFFFATHKCNGVCTKLGLKSGAAMLMSGSYSFRESWPSMDLTVCCSNKLCSRIVRLASTKTSDKFPGYSWCDGCWPQLRATTVKRICVWPGPHHEFKVSKFFYESQGAKHAAQVFCAPRRHSGV</sequence>
<dbReference type="GO" id="GO:0004674">
    <property type="term" value="F:protein serine/threonine kinase activity"/>
    <property type="evidence" value="ECO:0007669"/>
    <property type="project" value="UniProtKB-KW"/>
</dbReference>
<dbReference type="InterPro" id="IPR011009">
    <property type="entry name" value="Kinase-like_dom_sf"/>
</dbReference>
<evidence type="ECO:0000313" key="11">
    <source>
        <dbReference type="Proteomes" id="UP000620124"/>
    </source>
</evidence>
<accession>A0A8H6X2S0</accession>
<evidence type="ECO:0000259" key="9">
    <source>
        <dbReference type="PROSITE" id="PS51158"/>
    </source>
</evidence>
<dbReference type="InterPro" id="IPR036465">
    <property type="entry name" value="vWFA_dom_sf"/>
</dbReference>